<dbReference type="PANTHER" id="PTHR31468:SF14">
    <property type="entry name" value="1,3-BETA-GLUCANOSYLTRANSFERASE GAS4"/>
    <property type="match status" value="1"/>
</dbReference>
<keyword evidence="4 5" id="KW-0472">Membrane</keyword>
<dbReference type="EMBL" id="MCFI01000005">
    <property type="protein sequence ID" value="ORY84772.1"/>
    <property type="molecule type" value="Genomic_DNA"/>
</dbReference>
<dbReference type="GO" id="GO:0071970">
    <property type="term" value="P:fungal-type cell wall (1-&gt;3)-beta-D-glucan biosynthetic process"/>
    <property type="evidence" value="ECO:0007669"/>
    <property type="project" value="TreeGrafter"/>
</dbReference>
<dbReference type="GO" id="GO:0098552">
    <property type="term" value="C:side of membrane"/>
    <property type="evidence" value="ECO:0007669"/>
    <property type="project" value="UniProtKB-KW"/>
</dbReference>
<proteinExistence type="inferred from homology"/>
<dbReference type="Gene3D" id="3.20.20.80">
    <property type="entry name" value="Glycosidases"/>
    <property type="match status" value="1"/>
</dbReference>
<name>A0A1Y2FLA3_PROLT</name>
<keyword evidence="2" id="KW-0732">Signal</keyword>
<evidence type="ECO:0000313" key="6">
    <source>
        <dbReference type="EMBL" id="ORY84772.1"/>
    </source>
</evidence>
<evidence type="ECO:0000256" key="5">
    <source>
        <dbReference type="SAM" id="Phobius"/>
    </source>
</evidence>
<evidence type="ECO:0000256" key="4">
    <source>
        <dbReference type="RuleBase" id="RU361209"/>
    </source>
</evidence>
<comment type="subcellular location">
    <subcellularLocation>
        <location evidence="4">Cell membrane</location>
        <topology evidence="4">Lipid-anchor</topology>
        <topology evidence="4">GPI-anchor</topology>
    </subcellularLocation>
</comment>
<comment type="similarity">
    <text evidence="1 4">Belongs to the glycosyl hydrolase 72 family.</text>
</comment>
<organism evidence="6 7">
    <name type="scientific">Protomyces lactucae-debilis</name>
    <dbReference type="NCBI Taxonomy" id="2754530"/>
    <lineage>
        <taxon>Eukaryota</taxon>
        <taxon>Fungi</taxon>
        <taxon>Dikarya</taxon>
        <taxon>Ascomycota</taxon>
        <taxon>Taphrinomycotina</taxon>
        <taxon>Taphrinomycetes</taxon>
        <taxon>Taphrinales</taxon>
        <taxon>Protomycetaceae</taxon>
        <taxon>Protomyces</taxon>
    </lineage>
</organism>
<feature type="transmembrane region" description="Helical" evidence="5">
    <location>
        <begin position="452"/>
        <end position="474"/>
    </location>
</feature>
<dbReference type="AlphaFoldDB" id="A0A1Y2FLA3"/>
<dbReference type="EC" id="2.4.1.-" evidence="4"/>
<keyword evidence="4" id="KW-0449">Lipoprotein</keyword>
<evidence type="ECO:0000256" key="2">
    <source>
        <dbReference type="ARBA" id="ARBA00022729"/>
    </source>
</evidence>
<dbReference type="GO" id="GO:0031505">
    <property type="term" value="P:fungal-type cell wall organization"/>
    <property type="evidence" value="ECO:0007669"/>
    <property type="project" value="TreeGrafter"/>
</dbReference>
<evidence type="ECO:0000256" key="3">
    <source>
        <dbReference type="ARBA" id="ARBA00023180"/>
    </source>
</evidence>
<gene>
    <name evidence="6" type="ORF">BCR37DRAFT_377529</name>
</gene>
<comment type="function">
    <text evidence="4">Splits internally a 1,3-beta-glucan molecule and transfers the newly generated reducing end (the donor) to the non-reducing end of another 1,3-beta-glucan molecule (the acceptor) forming a 1,3-beta linkage, resulting in the elongation of 1,3-beta-glucan chains in the cell wall.</text>
</comment>
<keyword evidence="4" id="KW-0336">GPI-anchor</keyword>
<evidence type="ECO:0000313" key="7">
    <source>
        <dbReference type="Proteomes" id="UP000193685"/>
    </source>
</evidence>
<dbReference type="Proteomes" id="UP000193685">
    <property type="component" value="Unassembled WGS sequence"/>
</dbReference>
<keyword evidence="7" id="KW-1185">Reference proteome</keyword>
<keyword evidence="5" id="KW-0812">Transmembrane</keyword>
<keyword evidence="4 6" id="KW-0808">Transferase</keyword>
<accession>A0A1Y2FLA3</accession>
<reference evidence="6 7" key="1">
    <citation type="submission" date="2016-07" db="EMBL/GenBank/DDBJ databases">
        <title>Pervasive Adenine N6-methylation of Active Genes in Fungi.</title>
        <authorList>
            <consortium name="DOE Joint Genome Institute"/>
            <person name="Mondo S.J."/>
            <person name="Dannebaum R.O."/>
            <person name="Kuo R.C."/>
            <person name="Labutti K."/>
            <person name="Haridas S."/>
            <person name="Kuo A."/>
            <person name="Salamov A."/>
            <person name="Ahrendt S.R."/>
            <person name="Lipzen A."/>
            <person name="Sullivan W."/>
            <person name="Andreopoulos W.B."/>
            <person name="Clum A."/>
            <person name="Lindquist E."/>
            <person name="Daum C."/>
            <person name="Ramamoorthy G.K."/>
            <person name="Gryganskyi A."/>
            <person name="Culley D."/>
            <person name="Magnuson J.K."/>
            <person name="James T.Y."/>
            <person name="O'Malley M.A."/>
            <person name="Stajich J.E."/>
            <person name="Spatafora J.W."/>
            <person name="Visel A."/>
            <person name="Grigoriev I.V."/>
        </authorList>
    </citation>
    <scope>NUCLEOTIDE SEQUENCE [LARGE SCALE GENOMIC DNA]</scope>
    <source>
        <strain evidence="6 7">12-1054</strain>
    </source>
</reference>
<sequence length="475" mass="50393">MLSLLTLVASVAALNPIVVRDNVFYDAATNQRFFMKGVDYQPGGASAVEAGKDPLSDISICLRDVAVFQKLGLNTVRVYSVDNALNHDACMSLYDAAGIYLILDVNSPLEGQYLNRDTPYITYNSIYAEHVFKTITVFGGYRNTLGFFSGNELINSDVSALASPPYVKAITRDMKAYIRAHLTRPIPVGYSAADDIKYRQEIATYMSCGTDSDGVNDFYAINSYQWCGQQTIQSSGYDQLIAGFSNFTLPLFFSEYGCNEVRPRSFGEVGAIYGSQMTPKFSGGLVYEYTQEANNYGLVNVSSDGAVAYRADYVAFSSQLAQATGLPTSIPATQGAYPTCPPASAYTYLNGSRTLPSLEEVNRLIRSGVSARAGTITPVSLPTSGALAINDQNGNAVANKQITQASSSGTVGNLASLFGSNTGSALQQQTGSARATGSSSASTTARSSALKMGSASGALAVVSLIAAFTAGFVLF</sequence>
<comment type="caution">
    <text evidence="6">The sequence shown here is derived from an EMBL/GenBank/DDBJ whole genome shotgun (WGS) entry which is preliminary data.</text>
</comment>
<dbReference type="PANTHER" id="PTHR31468">
    <property type="entry name" value="1,3-BETA-GLUCANOSYLTRANSFERASE GAS1"/>
    <property type="match status" value="1"/>
</dbReference>
<dbReference type="RefSeq" id="XP_040726555.1">
    <property type="nucleotide sequence ID" value="XM_040868847.1"/>
</dbReference>
<protein>
    <recommendedName>
        <fullName evidence="4">1,3-beta-glucanosyltransferase</fullName>
        <ecNumber evidence="4">2.4.1.-</ecNumber>
    </recommendedName>
</protein>
<dbReference type="InterPro" id="IPR017853">
    <property type="entry name" value="GH"/>
</dbReference>
<evidence type="ECO:0000256" key="1">
    <source>
        <dbReference type="ARBA" id="ARBA00007528"/>
    </source>
</evidence>
<dbReference type="SUPFAM" id="SSF51445">
    <property type="entry name" value="(Trans)glycosidases"/>
    <property type="match status" value="1"/>
</dbReference>
<dbReference type="GeneID" id="63785446"/>
<dbReference type="GO" id="GO:0005886">
    <property type="term" value="C:plasma membrane"/>
    <property type="evidence" value="ECO:0007669"/>
    <property type="project" value="UniProtKB-SubCell"/>
</dbReference>
<keyword evidence="3" id="KW-0325">Glycoprotein</keyword>
<dbReference type="Pfam" id="PF03198">
    <property type="entry name" value="Glyco_hydro_72"/>
    <property type="match status" value="1"/>
</dbReference>
<dbReference type="GO" id="GO:0042124">
    <property type="term" value="F:1,3-beta-glucanosyltransferase activity"/>
    <property type="evidence" value="ECO:0007669"/>
    <property type="project" value="TreeGrafter"/>
</dbReference>
<keyword evidence="5" id="KW-1133">Transmembrane helix</keyword>
<dbReference type="InterPro" id="IPR004886">
    <property type="entry name" value="Glucanosyltransferase"/>
</dbReference>
<dbReference type="OrthoDB" id="421038at2759"/>
<dbReference type="STRING" id="56484.A0A1Y2FLA3"/>